<reference evidence="3" key="1">
    <citation type="submission" date="2019-03" db="EMBL/GenBank/DDBJ databases">
        <title>Snf2 controls pulcherriminic acid biosynthesis and connects pigmentation and antifungal activity of the yeast Metschnikowia pulcherrima.</title>
        <authorList>
            <person name="Gore-Lloyd D."/>
            <person name="Sumann I."/>
            <person name="Brachmann A.O."/>
            <person name="Schneeberger K."/>
            <person name="Ortiz-Merino R.A."/>
            <person name="Moreno-Beltran M."/>
            <person name="Schlaefli M."/>
            <person name="Kirner P."/>
            <person name="Santos Kron A."/>
            <person name="Wolfe K.H."/>
            <person name="Piel J."/>
            <person name="Ahrens C.H."/>
            <person name="Henk D."/>
            <person name="Freimoser F.M."/>
        </authorList>
    </citation>
    <scope>NUCLEOTIDE SEQUENCE [LARGE SCALE GENOMIC DNA]</scope>
    <source>
        <strain evidence="3">APC 1.2</strain>
    </source>
</reference>
<dbReference type="STRING" id="2163413.A0A4V1AE50"/>
<proteinExistence type="predicted"/>
<accession>A0A4V1AE50</accession>
<gene>
    <name evidence="2" type="ORF">METSCH_B11970</name>
</gene>
<evidence type="ECO:0000313" key="2">
    <source>
        <dbReference type="EMBL" id="QBM87983.1"/>
    </source>
</evidence>
<feature type="region of interest" description="Disordered" evidence="1">
    <location>
        <begin position="36"/>
        <end position="64"/>
    </location>
</feature>
<protein>
    <submittedName>
        <fullName evidence="2">Uncharacterized protein</fullName>
    </submittedName>
</protein>
<name>A0A4V1AE50_9ASCO</name>
<dbReference type="AlphaFoldDB" id="A0A4V1AE50"/>
<evidence type="ECO:0000256" key="1">
    <source>
        <dbReference type="SAM" id="MobiDB-lite"/>
    </source>
</evidence>
<evidence type="ECO:0000313" key="3">
    <source>
        <dbReference type="Proteomes" id="UP000292447"/>
    </source>
</evidence>
<feature type="compositionally biased region" description="Basic residues" evidence="1">
    <location>
        <begin position="45"/>
        <end position="56"/>
    </location>
</feature>
<dbReference type="Proteomes" id="UP000292447">
    <property type="component" value="Chromosome II"/>
</dbReference>
<keyword evidence="3" id="KW-1185">Reference proteome</keyword>
<dbReference type="InterPro" id="IPR038769">
    <property type="entry name" value="MTC4"/>
</dbReference>
<dbReference type="EMBL" id="CP034457">
    <property type="protein sequence ID" value="QBM87983.1"/>
    <property type="molecule type" value="Genomic_DNA"/>
</dbReference>
<feature type="region of interest" description="Disordered" evidence="1">
    <location>
        <begin position="1"/>
        <end position="24"/>
    </location>
</feature>
<organism evidence="2 3">
    <name type="scientific">Metschnikowia aff. pulcherrima</name>
    <dbReference type="NCBI Taxonomy" id="2163413"/>
    <lineage>
        <taxon>Eukaryota</taxon>
        <taxon>Fungi</taxon>
        <taxon>Dikarya</taxon>
        <taxon>Ascomycota</taxon>
        <taxon>Saccharomycotina</taxon>
        <taxon>Pichiomycetes</taxon>
        <taxon>Metschnikowiaceae</taxon>
        <taxon>Metschnikowia</taxon>
    </lineage>
</organism>
<sequence length="681" mass="76724">MADCETPEPYPRYSASFSDQSEVSLPGPLKQLRIASLTPETQHSVRQRPLKRSKPARNHEGRKLIQAKKSVNDAGFGFGVDFPTSGPNSVYYGPADLCVKDSQQMATIFLTSAKSVKAKYNVVDSVLAKDSLQVLKLLEGIPVHILPAVRRRAEIVKETLEMRYSWLERTALAMEQDQQAHPGLDCCYNPLQVLRNRVTRKKLHHPMPPASPNPLPCDAFSSHRHQGGKPWKMLWGIDLNELVADFAWRRVHWAELRNAKGGLWFPEAAAERQTPPRHLRVSQKLHDKLWNDSDSEKRDDSFLLDIPFERAKELRGKNWKEKAKRLYGLLSTSAVDLRALGEPYHVPLKSLDGLSAVRIARVGRSLSADETTQLYQFVFGGDIEKNGSGDNTSNVNFHERNYPPPQIIIGDGNSSQQLNLDVLEEDETKHTNGKNGEPSETVEKVNNIYFGSAHLKLLVQHLERSPGTTSSSSVEAGPLQHTTYPDETQLRATAKALEYLGAASFLECHFLEAVFPQLLESTSTRLDMLLQEDTRHLLRSINQVHTGLLPARENLYKGFIEEAKSITHLANDECAVKIDNLLSATDRSYGELNTSLIMELRKTNERLERLNRSLFSGVIGNSAIVDDSTRIYDIGNHTFLYCALENSIVVLLRLVWIGVNILKPVFIFFKILWKLVTVIFK</sequence>
<dbReference type="PANTHER" id="PTHR38426">
    <property type="entry name" value="MAINTENANCE OF TELOMERE CAPPING PROTEIN 4"/>
    <property type="match status" value="1"/>
</dbReference>
<dbReference type="PANTHER" id="PTHR38426:SF1">
    <property type="entry name" value="MAINTENANCE OF TELOMERE CAPPING PROTEIN 4"/>
    <property type="match status" value="1"/>
</dbReference>